<name>A0ACA9RFZ0_9GLOM</name>
<sequence>THKSGNDYNYQICDLHDCKCQYTSAATPNCYLLHPCQCGGCITHITPSVTFSVNFPKIQKYLKFIQNI</sequence>
<accession>A0ACA9RFZ0</accession>
<dbReference type="EMBL" id="CAJVQC010052654">
    <property type="protein sequence ID" value="CAG8791839.1"/>
    <property type="molecule type" value="Genomic_DNA"/>
</dbReference>
<feature type="non-terminal residue" evidence="1">
    <location>
        <position position="1"/>
    </location>
</feature>
<evidence type="ECO:0000313" key="1">
    <source>
        <dbReference type="EMBL" id="CAG8791839.1"/>
    </source>
</evidence>
<keyword evidence="2" id="KW-1185">Reference proteome</keyword>
<organism evidence="1 2">
    <name type="scientific">Racocetra persica</name>
    <dbReference type="NCBI Taxonomy" id="160502"/>
    <lineage>
        <taxon>Eukaryota</taxon>
        <taxon>Fungi</taxon>
        <taxon>Fungi incertae sedis</taxon>
        <taxon>Mucoromycota</taxon>
        <taxon>Glomeromycotina</taxon>
        <taxon>Glomeromycetes</taxon>
        <taxon>Diversisporales</taxon>
        <taxon>Gigasporaceae</taxon>
        <taxon>Racocetra</taxon>
    </lineage>
</organism>
<feature type="non-terminal residue" evidence="1">
    <location>
        <position position="68"/>
    </location>
</feature>
<gene>
    <name evidence="1" type="ORF">RPERSI_LOCUS19299</name>
</gene>
<dbReference type="Proteomes" id="UP000789920">
    <property type="component" value="Unassembled WGS sequence"/>
</dbReference>
<comment type="caution">
    <text evidence="1">The sequence shown here is derived from an EMBL/GenBank/DDBJ whole genome shotgun (WGS) entry which is preliminary data.</text>
</comment>
<evidence type="ECO:0000313" key="2">
    <source>
        <dbReference type="Proteomes" id="UP000789920"/>
    </source>
</evidence>
<proteinExistence type="predicted"/>
<reference evidence="1" key="1">
    <citation type="submission" date="2021-06" db="EMBL/GenBank/DDBJ databases">
        <authorList>
            <person name="Kallberg Y."/>
            <person name="Tangrot J."/>
            <person name="Rosling A."/>
        </authorList>
    </citation>
    <scope>NUCLEOTIDE SEQUENCE</scope>
    <source>
        <strain evidence="1">MA461A</strain>
    </source>
</reference>
<protein>
    <submittedName>
        <fullName evidence="1">9108_t:CDS:1</fullName>
    </submittedName>
</protein>